<dbReference type="AlphaFoldDB" id="A0ABD3TUT3"/>
<accession>A0ABD3TUT3</accession>
<proteinExistence type="predicted"/>
<name>A0ABD3TUT3_9LAMI</name>
<feature type="transmembrane region" description="Helical" evidence="2">
    <location>
        <begin position="164"/>
        <end position="181"/>
    </location>
</feature>
<dbReference type="PANTHER" id="PTHR35469:SF5">
    <property type="entry name" value="TRANSMEMBRANE PROTEIN"/>
    <property type="match status" value="1"/>
</dbReference>
<feature type="transmembrane region" description="Helical" evidence="2">
    <location>
        <begin position="193"/>
        <end position="214"/>
    </location>
</feature>
<evidence type="ECO:0000256" key="2">
    <source>
        <dbReference type="SAM" id="Phobius"/>
    </source>
</evidence>
<feature type="region of interest" description="Disordered" evidence="1">
    <location>
        <begin position="29"/>
        <end position="68"/>
    </location>
</feature>
<organism evidence="3 4">
    <name type="scientific">Penstemon smallii</name>
    <dbReference type="NCBI Taxonomy" id="265156"/>
    <lineage>
        <taxon>Eukaryota</taxon>
        <taxon>Viridiplantae</taxon>
        <taxon>Streptophyta</taxon>
        <taxon>Embryophyta</taxon>
        <taxon>Tracheophyta</taxon>
        <taxon>Spermatophyta</taxon>
        <taxon>Magnoliopsida</taxon>
        <taxon>eudicotyledons</taxon>
        <taxon>Gunneridae</taxon>
        <taxon>Pentapetalae</taxon>
        <taxon>asterids</taxon>
        <taxon>lamiids</taxon>
        <taxon>Lamiales</taxon>
        <taxon>Plantaginaceae</taxon>
        <taxon>Cheloneae</taxon>
        <taxon>Penstemon</taxon>
    </lineage>
</organism>
<keyword evidence="4" id="KW-1185">Reference proteome</keyword>
<evidence type="ECO:0000313" key="3">
    <source>
        <dbReference type="EMBL" id="KAL3840904.1"/>
    </source>
</evidence>
<dbReference type="EMBL" id="JBJXBP010000003">
    <property type="protein sequence ID" value="KAL3840904.1"/>
    <property type="molecule type" value="Genomic_DNA"/>
</dbReference>
<sequence>MERDVRRNKIMSRGTDRMALITGRIQSMDSGQLSKSCSLSTPTGHDLPTAQHTRSSSEPMAPNDEPFFQYYHHGEDDLHGTPRLGTPKLDNKKVSKGFPDLKKIEEREVATKSSTPAFHTEAQSSVVNARVLKTSDDTPFGNFLVSITPKEINSSIISSENTRVICSAIIAVLVVMSHVNLPHKVVKSKSLIAYRPLYVVLLTDVLVVAARLALYTQIKEEEEKEPKYEDDGLNWGGAVKLLEFGLVLHQTLRAVFIDCSFYFVIVICGLSLL</sequence>
<reference evidence="3 4" key="1">
    <citation type="submission" date="2024-12" db="EMBL/GenBank/DDBJ databases">
        <title>The unique morphological basis and parallel evolutionary history of personate flowers in Penstemon.</title>
        <authorList>
            <person name="Depatie T.H."/>
            <person name="Wessinger C.A."/>
        </authorList>
    </citation>
    <scope>NUCLEOTIDE SEQUENCE [LARGE SCALE GENOMIC DNA]</scope>
    <source>
        <strain evidence="3">WTNN_2</strain>
        <tissue evidence="3">Leaf</tissue>
    </source>
</reference>
<dbReference type="PANTHER" id="PTHR35469">
    <property type="entry name" value="TRANSMEMBRANE PROTEIN"/>
    <property type="match status" value="1"/>
</dbReference>
<keyword evidence="2" id="KW-0472">Membrane</keyword>
<evidence type="ECO:0000256" key="1">
    <source>
        <dbReference type="SAM" id="MobiDB-lite"/>
    </source>
</evidence>
<feature type="compositionally biased region" description="Polar residues" evidence="1">
    <location>
        <begin position="29"/>
        <end position="43"/>
    </location>
</feature>
<keyword evidence="2" id="KW-1133">Transmembrane helix</keyword>
<keyword evidence="2" id="KW-0812">Transmembrane</keyword>
<dbReference type="Proteomes" id="UP001634393">
    <property type="component" value="Unassembled WGS sequence"/>
</dbReference>
<comment type="caution">
    <text evidence="3">The sequence shown here is derived from an EMBL/GenBank/DDBJ whole genome shotgun (WGS) entry which is preliminary data.</text>
</comment>
<gene>
    <name evidence="3" type="ORF">ACJIZ3_025495</name>
</gene>
<protein>
    <submittedName>
        <fullName evidence="3">Uncharacterized protein</fullName>
    </submittedName>
</protein>
<evidence type="ECO:0000313" key="4">
    <source>
        <dbReference type="Proteomes" id="UP001634393"/>
    </source>
</evidence>